<evidence type="ECO:0000256" key="1">
    <source>
        <dbReference type="ARBA" id="ARBA00022723"/>
    </source>
</evidence>
<evidence type="ECO:0000313" key="4">
    <source>
        <dbReference type="EMBL" id="ANZ45817.1"/>
    </source>
</evidence>
<dbReference type="RefSeq" id="WP_066746825.1">
    <property type="nucleotide sequence ID" value="NZ_CP016757.1"/>
</dbReference>
<keyword evidence="3" id="KW-0411">Iron-sulfur</keyword>
<dbReference type="EMBL" id="CP016757">
    <property type="protein sequence ID" value="ANZ45817.1"/>
    <property type="molecule type" value="Genomic_DNA"/>
</dbReference>
<dbReference type="AlphaFoldDB" id="A0A1B2I7A3"/>
<evidence type="ECO:0000256" key="3">
    <source>
        <dbReference type="ARBA" id="ARBA00023014"/>
    </source>
</evidence>
<evidence type="ECO:0000313" key="5">
    <source>
        <dbReference type="Proteomes" id="UP000093044"/>
    </source>
</evidence>
<evidence type="ECO:0000256" key="2">
    <source>
        <dbReference type="ARBA" id="ARBA00023004"/>
    </source>
</evidence>
<dbReference type="Proteomes" id="UP000093044">
    <property type="component" value="Chromosome"/>
</dbReference>
<accession>A0A1B2I7A3</accession>
<dbReference type="SUPFAM" id="SSF54862">
    <property type="entry name" value="4Fe-4S ferredoxins"/>
    <property type="match status" value="1"/>
</dbReference>
<keyword evidence="1" id="KW-0479">Metal-binding</keyword>
<dbReference type="PANTHER" id="PTHR42827">
    <property type="entry name" value="IRON-SULFUR CLUSTER-BINDING PROTEIN-RELATED"/>
    <property type="match status" value="1"/>
</dbReference>
<dbReference type="GO" id="GO:0051536">
    <property type="term" value="F:iron-sulfur cluster binding"/>
    <property type="evidence" value="ECO:0007669"/>
    <property type="project" value="UniProtKB-KW"/>
</dbReference>
<protein>
    <submittedName>
        <fullName evidence="4">(Fe-S)-binding protein</fullName>
    </submittedName>
</protein>
<sequence length="228" mass="24485">MLSEEFKDFLYGIGAKLVGFADMSGVAGCGYPRAVSVALPVPPHILREIADGPTKSYYYMYHELNNGLNRIVTSGAEYLRERGYSAQPQTTDAVSYDADCRSALPHKTVAVRSGLGWIGKSCLLVTPEYGSAVRISSLLTDAPLACASSVMEPLCGGCDLCRSSCPGQALSGLLWNSAVDRDLIVDTGRCTRKQRELMMARTGIEADICGKCFVVCPYTAKYLSAAAK</sequence>
<dbReference type="OrthoDB" id="9815745at2"/>
<dbReference type="PROSITE" id="PS00198">
    <property type="entry name" value="4FE4S_FER_1"/>
    <property type="match status" value="1"/>
</dbReference>
<reference evidence="4" key="1">
    <citation type="submission" date="2016-08" db="EMBL/GenBank/DDBJ databases">
        <title>Complete genome of Cloacibacillus porcorum.</title>
        <authorList>
            <person name="Looft T."/>
            <person name="Bayles D.O."/>
            <person name="Alt D.P."/>
        </authorList>
    </citation>
    <scope>NUCLEOTIDE SEQUENCE [LARGE SCALE GENOMIC DNA]</scope>
    <source>
        <strain evidence="4">CL-84</strain>
    </source>
</reference>
<gene>
    <name evidence="4" type="ORF">BED41_12415</name>
</gene>
<dbReference type="InterPro" id="IPR017900">
    <property type="entry name" value="4Fe4S_Fe_S_CS"/>
</dbReference>
<name>A0A1B2I7A3_9BACT</name>
<dbReference type="GeneID" id="83058649"/>
<dbReference type="GO" id="GO:0046872">
    <property type="term" value="F:metal ion binding"/>
    <property type="evidence" value="ECO:0007669"/>
    <property type="project" value="UniProtKB-KW"/>
</dbReference>
<dbReference type="PANTHER" id="PTHR42827:SF1">
    <property type="entry name" value="IRON-SULFUR CLUSTER-BINDING PROTEIN"/>
    <property type="match status" value="1"/>
</dbReference>
<dbReference type="KEGG" id="cpor:BED41_12415"/>
<proteinExistence type="predicted"/>
<organism evidence="4 5">
    <name type="scientific">Cloacibacillus porcorum</name>
    <dbReference type="NCBI Taxonomy" id="1197717"/>
    <lineage>
        <taxon>Bacteria</taxon>
        <taxon>Thermotogati</taxon>
        <taxon>Synergistota</taxon>
        <taxon>Synergistia</taxon>
        <taxon>Synergistales</taxon>
        <taxon>Synergistaceae</taxon>
        <taxon>Cloacibacillus</taxon>
    </lineage>
</organism>
<keyword evidence="2" id="KW-0408">Iron</keyword>
<dbReference type="Gene3D" id="3.30.70.20">
    <property type="match status" value="1"/>
</dbReference>
<keyword evidence="5" id="KW-1185">Reference proteome</keyword>